<dbReference type="SUPFAM" id="SSF82114">
    <property type="entry name" value="Riboflavin kinase-like"/>
    <property type="match status" value="1"/>
</dbReference>
<keyword evidence="8 15" id="KW-0547">Nucleotide-binding</keyword>
<dbReference type="EMBL" id="JAMXQS010000001">
    <property type="protein sequence ID" value="MCO6048452.1"/>
    <property type="molecule type" value="Genomic_DNA"/>
</dbReference>
<dbReference type="GO" id="GO:0008531">
    <property type="term" value="F:riboflavin kinase activity"/>
    <property type="evidence" value="ECO:0007669"/>
    <property type="project" value="UniProtKB-EC"/>
</dbReference>
<dbReference type="GO" id="GO:0003919">
    <property type="term" value="F:FMN adenylyltransferase activity"/>
    <property type="evidence" value="ECO:0007669"/>
    <property type="project" value="UniProtKB-EC"/>
</dbReference>
<keyword evidence="4 15" id="KW-0285">Flavoprotein</keyword>
<dbReference type="Pfam" id="PF06574">
    <property type="entry name" value="FAD_syn"/>
    <property type="match status" value="1"/>
</dbReference>
<comment type="caution">
    <text evidence="17">The sequence shown here is derived from an EMBL/GenBank/DDBJ whole genome shotgun (WGS) entry which is preliminary data.</text>
</comment>
<keyword evidence="7 15" id="KW-0548">Nucleotidyltransferase</keyword>
<keyword evidence="11 15" id="KW-0067">ATP-binding</keyword>
<keyword evidence="10 15" id="KW-0274">FAD</keyword>
<dbReference type="NCBIfam" id="TIGR00083">
    <property type="entry name" value="ribF"/>
    <property type="match status" value="1"/>
</dbReference>
<evidence type="ECO:0000313" key="18">
    <source>
        <dbReference type="Proteomes" id="UP001205906"/>
    </source>
</evidence>
<keyword evidence="9 15" id="KW-0418">Kinase</keyword>
<evidence type="ECO:0000256" key="5">
    <source>
        <dbReference type="ARBA" id="ARBA00022643"/>
    </source>
</evidence>
<evidence type="ECO:0000256" key="8">
    <source>
        <dbReference type="ARBA" id="ARBA00022741"/>
    </source>
</evidence>
<dbReference type="RefSeq" id="WP_252815266.1">
    <property type="nucleotide sequence ID" value="NZ_JAMXQS010000001.1"/>
</dbReference>
<dbReference type="Proteomes" id="UP001205906">
    <property type="component" value="Unassembled WGS sequence"/>
</dbReference>
<evidence type="ECO:0000259" key="16">
    <source>
        <dbReference type="SMART" id="SM00904"/>
    </source>
</evidence>
<protein>
    <recommendedName>
        <fullName evidence="15">Riboflavin biosynthesis protein</fullName>
    </recommendedName>
    <domain>
        <recommendedName>
            <fullName evidence="15">Riboflavin kinase</fullName>
            <ecNumber evidence="15">2.7.1.26</ecNumber>
        </recommendedName>
        <alternativeName>
            <fullName evidence="15">Flavokinase</fullName>
        </alternativeName>
    </domain>
    <domain>
        <recommendedName>
            <fullName evidence="15">FMN adenylyltransferase</fullName>
            <ecNumber evidence="15">2.7.7.2</ecNumber>
        </recommendedName>
        <alternativeName>
            <fullName evidence="15">FAD pyrophosphorylase</fullName>
        </alternativeName>
        <alternativeName>
            <fullName evidence="15">FAD synthase</fullName>
        </alternativeName>
    </domain>
</protein>
<dbReference type="InterPro" id="IPR015864">
    <property type="entry name" value="FAD_synthase"/>
</dbReference>
<comment type="catalytic activity">
    <reaction evidence="13 15">
        <text>riboflavin + ATP = FMN + ADP + H(+)</text>
        <dbReference type="Rhea" id="RHEA:14357"/>
        <dbReference type="ChEBI" id="CHEBI:15378"/>
        <dbReference type="ChEBI" id="CHEBI:30616"/>
        <dbReference type="ChEBI" id="CHEBI:57986"/>
        <dbReference type="ChEBI" id="CHEBI:58210"/>
        <dbReference type="ChEBI" id="CHEBI:456216"/>
        <dbReference type="EC" id="2.7.1.26"/>
    </reaction>
</comment>
<evidence type="ECO:0000256" key="2">
    <source>
        <dbReference type="ARBA" id="ARBA00004726"/>
    </source>
</evidence>
<dbReference type="Pfam" id="PF01687">
    <property type="entry name" value="Flavokinase"/>
    <property type="match status" value="1"/>
</dbReference>
<evidence type="ECO:0000256" key="3">
    <source>
        <dbReference type="ARBA" id="ARBA00005201"/>
    </source>
</evidence>
<evidence type="ECO:0000256" key="10">
    <source>
        <dbReference type="ARBA" id="ARBA00022827"/>
    </source>
</evidence>
<dbReference type="InterPro" id="IPR023468">
    <property type="entry name" value="Riboflavin_kinase"/>
</dbReference>
<comment type="pathway">
    <text evidence="2 15">Cofactor biosynthesis; FAD biosynthesis; FAD from FMN: step 1/1.</text>
</comment>
<dbReference type="EC" id="2.7.1.26" evidence="15"/>
<evidence type="ECO:0000256" key="15">
    <source>
        <dbReference type="PIRNR" id="PIRNR004491"/>
    </source>
</evidence>
<dbReference type="EC" id="2.7.7.2" evidence="15"/>
<dbReference type="CDD" id="cd02064">
    <property type="entry name" value="FAD_synthetase_N"/>
    <property type="match status" value="1"/>
</dbReference>
<keyword evidence="5 15" id="KW-0288">FMN</keyword>
<keyword evidence="12" id="KW-0511">Multifunctional enzyme</keyword>
<dbReference type="InterPro" id="IPR002606">
    <property type="entry name" value="Riboflavin_kinase_bac"/>
</dbReference>
<dbReference type="InterPro" id="IPR014729">
    <property type="entry name" value="Rossmann-like_a/b/a_fold"/>
</dbReference>
<evidence type="ECO:0000256" key="4">
    <source>
        <dbReference type="ARBA" id="ARBA00022630"/>
    </source>
</evidence>
<accession>A0ABT1C0U6</accession>
<proteinExistence type="inferred from homology"/>
<dbReference type="InterPro" id="IPR015865">
    <property type="entry name" value="Riboflavin_kinase_bac/euk"/>
</dbReference>
<evidence type="ECO:0000256" key="9">
    <source>
        <dbReference type="ARBA" id="ARBA00022777"/>
    </source>
</evidence>
<comment type="similarity">
    <text evidence="15">Belongs to the ribF family.</text>
</comment>
<dbReference type="InterPro" id="IPR023465">
    <property type="entry name" value="Riboflavin_kinase_dom_sf"/>
</dbReference>
<evidence type="ECO:0000313" key="17">
    <source>
        <dbReference type="EMBL" id="MCO6048452.1"/>
    </source>
</evidence>
<dbReference type="PANTHER" id="PTHR22749:SF6">
    <property type="entry name" value="RIBOFLAVIN KINASE"/>
    <property type="match status" value="1"/>
</dbReference>
<evidence type="ECO:0000256" key="1">
    <source>
        <dbReference type="ARBA" id="ARBA00002121"/>
    </source>
</evidence>
<dbReference type="Gene3D" id="3.40.50.620">
    <property type="entry name" value="HUPs"/>
    <property type="match status" value="1"/>
</dbReference>
<feature type="domain" description="Riboflavin kinase" evidence="16">
    <location>
        <begin position="188"/>
        <end position="313"/>
    </location>
</feature>
<reference evidence="17 18" key="1">
    <citation type="submission" date="2022-06" db="EMBL/GenBank/DDBJ databases">
        <title>Mesorhizobium sp. strain RP14 Genome sequencing and assembly.</title>
        <authorList>
            <person name="Kim I."/>
        </authorList>
    </citation>
    <scope>NUCLEOTIDE SEQUENCE [LARGE SCALE GENOMIC DNA]</scope>
    <source>
        <strain evidence="18">RP14(2022)</strain>
    </source>
</reference>
<comment type="pathway">
    <text evidence="3 15">Cofactor biosynthesis; FMN biosynthesis; FMN from riboflavin (ATP route): step 1/1.</text>
</comment>
<dbReference type="Gene3D" id="2.40.30.30">
    <property type="entry name" value="Riboflavin kinase-like"/>
    <property type="match status" value="1"/>
</dbReference>
<evidence type="ECO:0000256" key="14">
    <source>
        <dbReference type="ARBA" id="ARBA00049494"/>
    </source>
</evidence>
<comment type="function">
    <text evidence="1">Catalyzes the phosphorylation of riboflavin to FMN followed by the adenylation of FMN to FAD.</text>
</comment>
<gene>
    <name evidence="17" type="ORF">NGM99_01445</name>
</gene>
<dbReference type="PANTHER" id="PTHR22749">
    <property type="entry name" value="RIBOFLAVIN KINASE/FMN ADENYLYLTRANSFERASE"/>
    <property type="match status" value="1"/>
</dbReference>
<dbReference type="NCBIfam" id="NF004160">
    <property type="entry name" value="PRK05627.1-3"/>
    <property type="match status" value="1"/>
</dbReference>
<evidence type="ECO:0000256" key="12">
    <source>
        <dbReference type="ARBA" id="ARBA00023268"/>
    </source>
</evidence>
<dbReference type="SUPFAM" id="SSF52374">
    <property type="entry name" value="Nucleotidylyl transferase"/>
    <property type="match status" value="1"/>
</dbReference>
<evidence type="ECO:0000256" key="6">
    <source>
        <dbReference type="ARBA" id="ARBA00022679"/>
    </source>
</evidence>
<sequence length="327" mass="35683">MADGFIRVSGSANLPSQLKGAVVAIGNFDGVHRGHQVVLERALSEARARNKPAVVLTFNPHPRRYFAPDAPLFELTPPALKARLLAGLGFDAVIEQPFDGELAGLDAQEFVSRLLVAELDISGVVTGFDFHFGRGRGGTPQFLREAGKRAGFTVECVKAFTDEGGATISSSRIRNALADGDVSEAAGLLGYRWTVQAEVRQGRQLGRTLGYPTANMHLHPSVDLRHGIYAVRFRRGNGALHDGVASFGRRPTVEDDGAPLLETYLFDFSGDLYWENATVSLFGFLRSEEKFESLEALVVRMKQDDAEARALLSKVQPLSDLDRRIAF</sequence>
<organism evidence="17 18">
    <name type="scientific">Mesorhizobium liriopis</name>
    <dbReference type="NCBI Taxonomy" id="2953882"/>
    <lineage>
        <taxon>Bacteria</taxon>
        <taxon>Pseudomonadati</taxon>
        <taxon>Pseudomonadota</taxon>
        <taxon>Alphaproteobacteria</taxon>
        <taxon>Hyphomicrobiales</taxon>
        <taxon>Phyllobacteriaceae</taxon>
        <taxon>Mesorhizobium</taxon>
    </lineage>
</organism>
<dbReference type="SMART" id="SM00904">
    <property type="entry name" value="Flavokinase"/>
    <property type="match status" value="1"/>
</dbReference>
<dbReference type="PIRSF" id="PIRSF004491">
    <property type="entry name" value="FAD_Synth"/>
    <property type="match status" value="1"/>
</dbReference>
<comment type="catalytic activity">
    <reaction evidence="14 15">
        <text>FMN + ATP + H(+) = FAD + diphosphate</text>
        <dbReference type="Rhea" id="RHEA:17237"/>
        <dbReference type="ChEBI" id="CHEBI:15378"/>
        <dbReference type="ChEBI" id="CHEBI:30616"/>
        <dbReference type="ChEBI" id="CHEBI:33019"/>
        <dbReference type="ChEBI" id="CHEBI:57692"/>
        <dbReference type="ChEBI" id="CHEBI:58210"/>
        <dbReference type="EC" id="2.7.7.2"/>
    </reaction>
</comment>
<evidence type="ECO:0000256" key="7">
    <source>
        <dbReference type="ARBA" id="ARBA00022695"/>
    </source>
</evidence>
<evidence type="ECO:0000256" key="13">
    <source>
        <dbReference type="ARBA" id="ARBA00047880"/>
    </source>
</evidence>
<keyword evidence="6 15" id="KW-0808">Transferase</keyword>
<keyword evidence="18" id="KW-1185">Reference proteome</keyword>
<name>A0ABT1C0U6_9HYPH</name>
<evidence type="ECO:0000256" key="11">
    <source>
        <dbReference type="ARBA" id="ARBA00022840"/>
    </source>
</evidence>